<dbReference type="RefSeq" id="WP_425309393.1">
    <property type="nucleotide sequence ID" value="NZ_CP154795.1"/>
</dbReference>
<organism evidence="1 2">
    <name type="scientific">Ammonicoccus fulvus</name>
    <dbReference type="NCBI Taxonomy" id="3138240"/>
    <lineage>
        <taxon>Bacteria</taxon>
        <taxon>Bacillati</taxon>
        <taxon>Actinomycetota</taxon>
        <taxon>Actinomycetes</taxon>
        <taxon>Propionibacteriales</taxon>
        <taxon>Propionibacteriaceae</taxon>
        <taxon>Ammonicoccus</taxon>
    </lineage>
</organism>
<accession>A0ABZ3FPD6</accession>
<evidence type="ECO:0000313" key="2">
    <source>
        <dbReference type="Proteomes" id="UP001442841"/>
    </source>
</evidence>
<sequence length="180" mass="20445">MTFAGPSEVAELLERLMTSDWPTSELERVHWFGRHGLEAEGAEVDMGEHELPGRRVYGPASQNVESPGWHTFRNEFVGLVWFLWSGKDGWVRQLATELRDELNGRLEPLDSDDDPDGGFNARWIRDECRIDCYLHATRDFGALGTSPAVVQLHLDHAHRADALEAEARRVAVLRSRPFKP</sequence>
<keyword evidence="2" id="KW-1185">Reference proteome</keyword>
<proteinExistence type="predicted"/>
<dbReference type="Proteomes" id="UP001442841">
    <property type="component" value="Chromosome"/>
</dbReference>
<evidence type="ECO:0000313" key="1">
    <source>
        <dbReference type="EMBL" id="XAN07936.1"/>
    </source>
</evidence>
<name>A0ABZ3FPD6_9ACTN</name>
<gene>
    <name evidence="1" type="ORF">AADG42_11665</name>
</gene>
<dbReference type="EMBL" id="CP154795">
    <property type="protein sequence ID" value="XAN07936.1"/>
    <property type="molecule type" value="Genomic_DNA"/>
</dbReference>
<protein>
    <submittedName>
        <fullName evidence="1">Uncharacterized protein</fullName>
    </submittedName>
</protein>
<reference evidence="1 2" key="1">
    <citation type="submission" date="2024-04" db="EMBL/GenBank/DDBJ databases">
        <title>Isolation of an actinomycete strain from pig manure.</title>
        <authorList>
            <person name="Gong T."/>
            <person name="Yu Z."/>
            <person name="An M."/>
            <person name="Wei C."/>
            <person name="Yang W."/>
            <person name="Liu L."/>
        </authorList>
    </citation>
    <scope>NUCLEOTIDE SEQUENCE [LARGE SCALE GENOMIC DNA]</scope>
    <source>
        <strain evidence="1 2">ZF39</strain>
    </source>
</reference>